<dbReference type="Proteomes" id="UP000642284">
    <property type="component" value="Unassembled WGS sequence"/>
</dbReference>
<dbReference type="InterPro" id="IPR055259">
    <property type="entry name" value="YkvP/CgeB_Glyco_trans-like"/>
</dbReference>
<evidence type="ECO:0000256" key="1">
    <source>
        <dbReference type="SAM" id="MobiDB-lite"/>
    </source>
</evidence>
<organism evidence="3 4">
    <name type="scientific">Streptomyces polyasparticus</name>
    <dbReference type="NCBI Taxonomy" id="2767826"/>
    <lineage>
        <taxon>Bacteria</taxon>
        <taxon>Bacillati</taxon>
        <taxon>Actinomycetota</taxon>
        <taxon>Actinomycetes</taxon>
        <taxon>Kitasatosporales</taxon>
        <taxon>Streptomycetaceae</taxon>
        <taxon>Streptomyces</taxon>
    </lineage>
</organism>
<evidence type="ECO:0000313" key="3">
    <source>
        <dbReference type="EMBL" id="MBC9714421.1"/>
    </source>
</evidence>
<accession>A0ABR7SG05</accession>
<name>A0ABR7SG05_9ACTN</name>
<reference evidence="3 4" key="1">
    <citation type="submission" date="2020-08" db="EMBL/GenBank/DDBJ databases">
        <title>Genemic of Streptomyces polyaspartic.</title>
        <authorList>
            <person name="Liu W."/>
        </authorList>
    </citation>
    <scope>NUCLEOTIDE SEQUENCE [LARGE SCALE GENOMIC DNA]</scope>
    <source>
        <strain evidence="3 4">TRM66268-LWL</strain>
    </source>
</reference>
<sequence length="358" mass="39533">MAEPPLVLQISNDVRDDGADNSFVRAFAALAAEGLVRHRYLAPAVTLLDLAGVAAMERPDLVLVQSPQSRAWTRPQVDEVLRLLGDPPLVVWEGDAWGGWLKRPRESNLHWMRRAAAVFSAAGGEQLDLLHRATGAPAYYAPNVAPLRFAADTADPGPAGREVAFLGTRRTFLGVELLPDDRGRLALVRLLDRMDGCDLAVYGRSWRGRYARGPVPYGEQLTAMRRALVTAGWNRYRRYDGYASDRLPIALCAGRVHVTSREADLDWLPGPEDGLHRLDTPREAADRVRELLTADPRELLAQAARARSWAVRHLTETQFLRHLLAPFLPVAAPRGGPWPHLSQPTPLRLAGAGQPEHV</sequence>
<dbReference type="Pfam" id="PF13524">
    <property type="entry name" value="Glyco_trans_1_2"/>
    <property type="match status" value="1"/>
</dbReference>
<dbReference type="EMBL" id="JACTVJ010000007">
    <property type="protein sequence ID" value="MBC9714421.1"/>
    <property type="molecule type" value="Genomic_DNA"/>
</dbReference>
<feature type="region of interest" description="Disordered" evidence="1">
    <location>
        <begin position="339"/>
        <end position="358"/>
    </location>
</feature>
<protein>
    <recommendedName>
        <fullName evidence="2">Spore protein YkvP/CgeB glycosyl transferase-like domain-containing protein</fullName>
    </recommendedName>
</protein>
<proteinExistence type="predicted"/>
<evidence type="ECO:0000313" key="4">
    <source>
        <dbReference type="Proteomes" id="UP000642284"/>
    </source>
</evidence>
<evidence type="ECO:0000259" key="2">
    <source>
        <dbReference type="Pfam" id="PF13524"/>
    </source>
</evidence>
<dbReference type="RefSeq" id="WP_187814854.1">
    <property type="nucleotide sequence ID" value="NZ_JACTVJ010000007.1"/>
</dbReference>
<keyword evidence="4" id="KW-1185">Reference proteome</keyword>
<feature type="domain" description="Spore protein YkvP/CgeB glycosyl transferase-like" evidence="2">
    <location>
        <begin position="186"/>
        <end position="309"/>
    </location>
</feature>
<comment type="caution">
    <text evidence="3">The sequence shown here is derived from an EMBL/GenBank/DDBJ whole genome shotgun (WGS) entry which is preliminary data.</text>
</comment>
<gene>
    <name evidence="3" type="ORF">H9Y04_17825</name>
</gene>